<name>G0N4Y4_CAEBE</name>
<dbReference type="Proteomes" id="UP000008068">
    <property type="component" value="Unassembled WGS sequence"/>
</dbReference>
<dbReference type="InParanoid" id="G0N4Y4"/>
<gene>
    <name evidence="3" type="ORF">CAEBREN_20645</name>
</gene>
<feature type="transmembrane region" description="Helical" evidence="1">
    <location>
        <begin position="290"/>
        <end position="312"/>
    </location>
</feature>
<keyword evidence="1" id="KW-0812">Transmembrane</keyword>
<keyword evidence="1" id="KW-1133">Transmembrane helix</keyword>
<dbReference type="InterPro" id="IPR020471">
    <property type="entry name" value="AKR"/>
</dbReference>
<dbReference type="PRINTS" id="PR00069">
    <property type="entry name" value="ALDKETRDTASE"/>
</dbReference>
<proteinExistence type="predicted"/>
<evidence type="ECO:0000313" key="3">
    <source>
        <dbReference type="EMBL" id="EGT52981.1"/>
    </source>
</evidence>
<dbReference type="InterPro" id="IPR023210">
    <property type="entry name" value="NADP_OxRdtase_dom"/>
</dbReference>
<dbReference type="AlphaFoldDB" id="G0N4Y4"/>
<organism evidence="4">
    <name type="scientific">Caenorhabditis brenneri</name>
    <name type="common">Nematode worm</name>
    <dbReference type="NCBI Taxonomy" id="135651"/>
    <lineage>
        <taxon>Eukaryota</taxon>
        <taxon>Metazoa</taxon>
        <taxon>Ecdysozoa</taxon>
        <taxon>Nematoda</taxon>
        <taxon>Chromadorea</taxon>
        <taxon>Rhabditida</taxon>
        <taxon>Rhabditina</taxon>
        <taxon>Rhabditomorpha</taxon>
        <taxon>Rhabditoidea</taxon>
        <taxon>Rhabditidae</taxon>
        <taxon>Peloderinae</taxon>
        <taxon>Caenorhabditis</taxon>
    </lineage>
</organism>
<dbReference type="Pfam" id="PF00248">
    <property type="entry name" value="Aldo_ket_red"/>
    <property type="match status" value="1"/>
</dbReference>
<dbReference type="SUPFAM" id="SSF51430">
    <property type="entry name" value="NAD(P)-linked oxidoreductase"/>
    <property type="match status" value="1"/>
</dbReference>
<protein>
    <recommendedName>
        <fullName evidence="2">NADP-dependent oxidoreductase domain-containing protein</fullName>
    </recommendedName>
</protein>
<evidence type="ECO:0000259" key="2">
    <source>
        <dbReference type="Pfam" id="PF00248"/>
    </source>
</evidence>
<dbReference type="HOGENOM" id="CLU_886311_0_0_1"/>
<dbReference type="GO" id="GO:0016491">
    <property type="term" value="F:oxidoreductase activity"/>
    <property type="evidence" value="ECO:0007669"/>
    <property type="project" value="InterPro"/>
</dbReference>
<dbReference type="STRING" id="135651.G0N4Y4"/>
<evidence type="ECO:0000256" key="1">
    <source>
        <dbReference type="SAM" id="Phobius"/>
    </source>
</evidence>
<dbReference type="InterPro" id="IPR036812">
    <property type="entry name" value="NAD(P)_OxRdtase_dom_sf"/>
</dbReference>
<evidence type="ECO:0000313" key="4">
    <source>
        <dbReference type="Proteomes" id="UP000008068"/>
    </source>
</evidence>
<dbReference type="PANTHER" id="PTHR11732">
    <property type="entry name" value="ALDO/KETO REDUCTASE"/>
    <property type="match status" value="1"/>
</dbReference>
<keyword evidence="4" id="KW-1185">Reference proteome</keyword>
<dbReference type="Gene3D" id="3.20.20.100">
    <property type="entry name" value="NADP-dependent oxidoreductase domain"/>
    <property type="match status" value="1"/>
</dbReference>
<keyword evidence="1" id="KW-0472">Membrane</keyword>
<dbReference type="eggNOG" id="KOG1577">
    <property type="taxonomic scope" value="Eukaryota"/>
</dbReference>
<sequence length="314" mass="36668">MAVKVGVRSIDSSAGHENEKPTGFAINEVLKRGFLKRKDFFISTNIYVGKFDEEEAREKLRISIENLGVEYLDLVTIHTLEEGNDANSKEDTFNIICSFLQNEHCNVVGLTFWLSAEMGITYNGRFPECKQRNQLDVHVFVPQGDDAEEHWKVRFPDPDFEETRRVFEETHTRLRELENNPPQGLRENGHRIVFRDRWYPVTNNVAKLKNYHGYSYEKRNKNECTSCSFKVIPFIISLEEFAQLEYYHIHTHNYIWQEKEASFAASRKSNEKRKPRGKVQASFSANLKAAVIKGVVFGIIFSILHVFLRFFFQK</sequence>
<reference evidence="4" key="1">
    <citation type="submission" date="2011-07" db="EMBL/GenBank/DDBJ databases">
        <authorList>
            <consortium name="Caenorhabditis brenneri Sequencing and Analysis Consortium"/>
            <person name="Wilson R.K."/>
        </authorList>
    </citation>
    <scope>NUCLEOTIDE SEQUENCE [LARGE SCALE GENOMIC DNA]</scope>
    <source>
        <strain evidence="4">PB2801</strain>
    </source>
</reference>
<feature type="domain" description="NADP-dependent oxidoreductase" evidence="2">
    <location>
        <begin position="1"/>
        <end position="89"/>
    </location>
</feature>
<dbReference type="OrthoDB" id="48988at2759"/>
<accession>G0N4Y4</accession>
<dbReference type="EMBL" id="GL379839">
    <property type="protein sequence ID" value="EGT52981.1"/>
    <property type="molecule type" value="Genomic_DNA"/>
</dbReference>